<keyword evidence="2" id="KW-1133">Transmembrane helix</keyword>
<sequence>MSQSPGDTHRGAELGSGNPTPAWSRTGSRRSGGRTAVRAALWLTVIAMLATVTWWAAPALLDRAGLTTSALPWGPQCTVTLADGDSRGLSRGEARQATTAVARAATDGGRAEVEGIDPEVLERLQHGPPEDAGPSLTCRAGRTEGLQRQDMTETGLTPRAETLLTQIRAVFGDVSVGGFAPGGVEEGHSEDSTHYEGRAIDIFYRPVTEENRREGWILAHWLVAHAEEYHVSVVIFDDRIWSVPLSAAGWRDYDAADPDNEVLRHLDHVHVDVQRGE</sequence>
<dbReference type="EMBL" id="JAVLVT010000001">
    <property type="protein sequence ID" value="MDS1268892.1"/>
    <property type="molecule type" value="Genomic_DNA"/>
</dbReference>
<evidence type="ECO:0000256" key="1">
    <source>
        <dbReference type="SAM" id="MobiDB-lite"/>
    </source>
</evidence>
<dbReference type="Pfam" id="PF26571">
    <property type="entry name" value="VldE"/>
    <property type="match status" value="1"/>
</dbReference>
<evidence type="ECO:0000256" key="2">
    <source>
        <dbReference type="SAM" id="Phobius"/>
    </source>
</evidence>
<keyword evidence="5" id="KW-1185">Reference proteome</keyword>
<reference evidence="5" key="1">
    <citation type="submission" date="2023-07" db="EMBL/GenBank/DDBJ databases">
        <title>Novel species in the genus Lipingzhangella isolated from Sambhar Salt Lake.</title>
        <authorList>
            <person name="Jiya N."/>
            <person name="Kajale S."/>
            <person name="Sharma A."/>
        </authorList>
    </citation>
    <scope>NUCLEOTIDE SEQUENCE [LARGE SCALE GENOMIC DNA]</scope>
    <source>
        <strain evidence="5">LS1_29</strain>
    </source>
</reference>
<accession>A0ABU2H1L5</accession>
<proteinExistence type="predicted"/>
<feature type="region of interest" description="Disordered" evidence="1">
    <location>
        <begin position="1"/>
        <end position="31"/>
    </location>
</feature>
<evidence type="ECO:0000313" key="5">
    <source>
        <dbReference type="Proteomes" id="UP001250214"/>
    </source>
</evidence>
<evidence type="ECO:0000259" key="3">
    <source>
        <dbReference type="Pfam" id="PF26571"/>
    </source>
</evidence>
<organism evidence="4 5">
    <name type="scientific">Lipingzhangella rawalii</name>
    <dbReference type="NCBI Taxonomy" id="2055835"/>
    <lineage>
        <taxon>Bacteria</taxon>
        <taxon>Bacillati</taxon>
        <taxon>Actinomycetota</taxon>
        <taxon>Actinomycetes</taxon>
        <taxon>Streptosporangiales</taxon>
        <taxon>Nocardiopsidaceae</taxon>
        <taxon>Lipingzhangella</taxon>
    </lineage>
</organism>
<dbReference type="RefSeq" id="WP_310910402.1">
    <property type="nucleotide sequence ID" value="NZ_JAVLVT010000001.1"/>
</dbReference>
<dbReference type="Proteomes" id="UP001250214">
    <property type="component" value="Unassembled WGS sequence"/>
</dbReference>
<dbReference type="InterPro" id="IPR058593">
    <property type="entry name" value="ARB_07466-like_C"/>
</dbReference>
<keyword evidence="2" id="KW-0472">Membrane</keyword>
<comment type="caution">
    <text evidence="4">The sequence shown here is derived from an EMBL/GenBank/DDBJ whole genome shotgun (WGS) entry which is preliminary data.</text>
</comment>
<gene>
    <name evidence="4" type="ORF">RIF23_01135</name>
</gene>
<keyword evidence="2" id="KW-0812">Transmembrane</keyword>
<feature type="domain" description="ARB-07466-like C-terminal" evidence="3">
    <location>
        <begin position="153"/>
        <end position="255"/>
    </location>
</feature>
<feature type="transmembrane region" description="Helical" evidence="2">
    <location>
        <begin position="39"/>
        <end position="57"/>
    </location>
</feature>
<evidence type="ECO:0000313" key="4">
    <source>
        <dbReference type="EMBL" id="MDS1268892.1"/>
    </source>
</evidence>
<protein>
    <recommendedName>
        <fullName evidence="3">ARB-07466-like C-terminal domain-containing protein</fullName>
    </recommendedName>
</protein>
<name>A0ABU2H1L5_9ACTN</name>